<name>A0AAP0LL08_9ROSI</name>
<dbReference type="AlphaFoldDB" id="A0AAP0LL08"/>
<organism evidence="1 2">
    <name type="scientific">Citrus x changshan-huyou</name>
    <dbReference type="NCBI Taxonomy" id="2935761"/>
    <lineage>
        <taxon>Eukaryota</taxon>
        <taxon>Viridiplantae</taxon>
        <taxon>Streptophyta</taxon>
        <taxon>Embryophyta</taxon>
        <taxon>Tracheophyta</taxon>
        <taxon>Spermatophyta</taxon>
        <taxon>Magnoliopsida</taxon>
        <taxon>eudicotyledons</taxon>
        <taxon>Gunneridae</taxon>
        <taxon>Pentapetalae</taxon>
        <taxon>rosids</taxon>
        <taxon>malvids</taxon>
        <taxon>Sapindales</taxon>
        <taxon>Rutaceae</taxon>
        <taxon>Aurantioideae</taxon>
        <taxon>Citrus</taxon>
    </lineage>
</organism>
<keyword evidence="2" id="KW-1185">Reference proteome</keyword>
<dbReference type="Proteomes" id="UP001428341">
    <property type="component" value="Unassembled WGS sequence"/>
</dbReference>
<evidence type="ECO:0000313" key="1">
    <source>
        <dbReference type="EMBL" id="KAK9176653.1"/>
    </source>
</evidence>
<accession>A0AAP0LL08</accession>
<sequence length="88" mass="9914">MNDNLTFIRLQSWLSVTQIMAAASASVSSPWLQSLLQCYATENETRRRAGATDWRGCVLVSDHELWRSAVRVFSFLLGMRIDLTGIGH</sequence>
<proteinExistence type="predicted"/>
<protein>
    <submittedName>
        <fullName evidence="1">Uncharacterized protein</fullName>
    </submittedName>
</protein>
<reference evidence="1 2" key="1">
    <citation type="submission" date="2024-05" db="EMBL/GenBank/DDBJ databases">
        <title>Haplotype-resolved chromosome-level genome assembly of Huyou (Citrus changshanensis).</title>
        <authorList>
            <person name="Miao C."/>
            <person name="Chen W."/>
            <person name="Wu Y."/>
            <person name="Wang L."/>
            <person name="Zhao S."/>
            <person name="Grierson D."/>
            <person name="Xu C."/>
            <person name="Chen K."/>
        </authorList>
    </citation>
    <scope>NUCLEOTIDE SEQUENCE [LARGE SCALE GENOMIC DNA]</scope>
    <source>
        <strain evidence="1">01-14</strain>
        <tissue evidence="1">Leaf</tissue>
    </source>
</reference>
<dbReference type="EMBL" id="JBCGBO010000025">
    <property type="protein sequence ID" value="KAK9176653.1"/>
    <property type="molecule type" value="Genomic_DNA"/>
</dbReference>
<comment type="caution">
    <text evidence="1">The sequence shown here is derived from an EMBL/GenBank/DDBJ whole genome shotgun (WGS) entry which is preliminary data.</text>
</comment>
<evidence type="ECO:0000313" key="2">
    <source>
        <dbReference type="Proteomes" id="UP001428341"/>
    </source>
</evidence>
<gene>
    <name evidence="1" type="ORF">WN944_028672</name>
</gene>